<dbReference type="InterPro" id="IPR055411">
    <property type="entry name" value="LRR_FXL15/At3g58940/PEG3-like"/>
</dbReference>
<feature type="domain" description="FBD" evidence="1">
    <location>
        <begin position="679"/>
        <end position="748"/>
    </location>
</feature>
<dbReference type="PANTHER" id="PTHR31900">
    <property type="entry name" value="F-BOX/RNI SUPERFAMILY PROTEIN-RELATED"/>
    <property type="match status" value="1"/>
</dbReference>
<evidence type="ECO:0000313" key="3">
    <source>
        <dbReference type="Proteomes" id="UP000827721"/>
    </source>
</evidence>
<dbReference type="Gene3D" id="3.80.10.10">
    <property type="entry name" value="Ribonuclease Inhibitor"/>
    <property type="match status" value="2"/>
</dbReference>
<evidence type="ECO:0000259" key="1">
    <source>
        <dbReference type="SMART" id="SM00579"/>
    </source>
</evidence>
<organism evidence="2 3">
    <name type="scientific">Xanthoceras sorbifolium</name>
    <dbReference type="NCBI Taxonomy" id="99658"/>
    <lineage>
        <taxon>Eukaryota</taxon>
        <taxon>Viridiplantae</taxon>
        <taxon>Streptophyta</taxon>
        <taxon>Embryophyta</taxon>
        <taxon>Tracheophyta</taxon>
        <taxon>Spermatophyta</taxon>
        <taxon>Magnoliopsida</taxon>
        <taxon>eudicotyledons</taxon>
        <taxon>Gunneridae</taxon>
        <taxon>Pentapetalae</taxon>
        <taxon>rosids</taxon>
        <taxon>malvids</taxon>
        <taxon>Sapindales</taxon>
        <taxon>Sapindaceae</taxon>
        <taxon>Xanthoceroideae</taxon>
        <taxon>Xanthoceras</taxon>
    </lineage>
</organism>
<dbReference type="InterPro" id="IPR006566">
    <property type="entry name" value="FBD"/>
</dbReference>
<feature type="domain" description="FBD" evidence="1">
    <location>
        <begin position="319"/>
        <end position="385"/>
    </location>
</feature>
<gene>
    <name evidence="2" type="ORF">JRO89_XS12G0086500</name>
</gene>
<dbReference type="PANTHER" id="PTHR31900:SF27">
    <property type="entry name" value="FBD DOMAIN-CONTAINING PROTEIN"/>
    <property type="match status" value="1"/>
</dbReference>
<dbReference type="Pfam" id="PF08387">
    <property type="entry name" value="FBD"/>
    <property type="match status" value="2"/>
</dbReference>
<name>A0ABQ8HBV2_9ROSI</name>
<reference evidence="2 3" key="1">
    <citation type="submission" date="2021-02" db="EMBL/GenBank/DDBJ databases">
        <title>Plant Genome Project.</title>
        <authorList>
            <person name="Zhang R.-G."/>
        </authorList>
    </citation>
    <scope>NUCLEOTIDE SEQUENCE [LARGE SCALE GENOMIC DNA]</scope>
    <source>
        <tissue evidence="2">Leaves</tissue>
    </source>
</reference>
<dbReference type="SMART" id="SM00579">
    <property type="entry name" value="FBD"/>
    <property type="match status" value="2"/>
</dbReference>
<dbReference type="Pfam" id="PF24758">
    <property type="entry name" value="LRR_At5g56370"/>
    <property type="match status" value="2"/>
</dbReference>
<keyword evidence="3" id="KW-1185">Reference proteome</keyword>
<proteinExistence type="predicted"/>
<dbReference type="InterPro" id="IPR032675">
    <property type="entry name" value="LRR_dom_sf"/>
</dbReference>
<evidence type="ECO:0000313" key="2">
    <source>
        <dbReference type="EMBL" id="KAH7553963.1"/>
    </source>
</evidence>
<dbReference type="Proteomes" id="UP000827721">
    <property type="component" value="Unassembled WGS sequence"/>
</dbReference>
<comment type="caution">
    <text evidence="2">The sequence shown here is derived from an EMBL/GenBank/DDBJ whole genome shotgun (WGS) entry which is preliminary data.</text>
</comment>
<protein>
    <recommendedName>
        <fullName evidence="1">FBD domain-containing protein</fullName>
    </recommendedName>
</protein>
<dbReference type="EMBL" id="JAFEMO010000012">
    <property type="protein sequence ID" value="KAH7553963.1"/>
    <property type="molecule type" value="Genomic_DNA"/>
</dbReference>
<sequence length="748" mass="85704">MAIKIGVVQQSDGWSVHVADYYSDPEERDLSRVSAWISFAVDRGVHDLTIRVSIAEAWRESLIRLPQSILTCKSLVKLRLDSDFFFDIPDSMCFPSLKIFHITIVHPDANLMQKLFSSCRVLEDLSICSSDIDFNDYLLTFDIHVPTLKRLNIQQDLIKYFSGGVRFGGVSKHKYVITARNLEYLCIQDDTLASVVVNERPLLNVVDLTVGASCWLEREVSRGEAKRVMELLKGINLTKILSLAPSTMEYLGLAFDDDMPTFPNLIRLELSIEGYFGWKLLPNFLERSPNLEVLIIKMDYLRASVPEDFVNLESDNVPSCLKLRVKKIEIRDMFGLEDDELEAVRYMLRNCEVLKEFYVCGRSPNFENFVDSVLCRCLSRDVQDFYLDCTIISDDELSRVVPWISSAVERKVRNLNIKVDIDWYGDWLVRLPQSILTCSSLVELSILSDFIFDIPDSVVCFPSLKLLGISIKHPDGVLMQKLFSNCPVLEDLSIYGSKFDNEEVVTFNIKVPTLKMLRIWLGMDYCSSKGVSKHKFVVTARNLEYLHIDDYTLSSFLVNERPFLDVASLNVSVLSLINEMDELEVNRVMELLRGIDCTKTLSLTSCTMDLIGWAINDNMPTFTNLIHLELGIKACFGWKLLPHFLDSSPNLEVLILQMDHKTKCTLDSFVPFESENVPSCLRLHIKEIEIINMKEKYDEPKLVNYLLRNSEVLEKLLVNIANSKSKKYLQRQILKYSRGSAACEIEFI</sequence>
<dbReference type="InterPro" id="IPR050232">
    <property type="entry name" value="FBL13/AtMIF1-like"/>
</dbReference>
<accession>A0ABQ8HBV2</accession>
<dbReference type="SUPFAM" id="SSF52047">
    <property type="entry name" value="RNI-like"/>
    <property type="match status" value="2"/>
</dbReference>